<feature type="region of interest" description="Disordered" evidence="1">
    <location>
        <begin position="1275"/>
        <end position="1294"/>
    </location>
</feature>
<sequence>MRDPSAFGEGDGGADEAWVADPSALIDADEDEHEDEHRLTIGEGEEPDERVDGGNGDSNAMLDFADGDAALAGQRPPGDDALGGFELLSPTTFFGARSMDVDAMIAEAEAGLSGGQSAPSPRSSGADLCAPRAAGAAEHDARASWQPEATSDARDVGDEAVASQFGDAEWALGSIHESSQQTDHSSDTSSSEADTGVGTDAEASQPLVHAEASAWDGAGDTQPHSAQRASFRARRAACSPTIAERGSSEAVAPLPARSASHNGAMTSPRARAPADSNADAPTPTRLLAHGPDADVAAMLSAVPLLSAAAFSGGTPVRTWPARSDAAAGALPGPEAGTGDVEAVELPVSHRAPRAARPFAACGAHAEAAPAPPTLRAAADARPSRGCDAGEARGPSSAAPRLREASVAQATFARAAALASAAAALGSTGTRRLATEAVGDLLQLPALAELAHALLLEPEGLATVPCADGRAAPRGGLQPMGAAGARGADVLQRAAGGGEGGVVERELALRNRTDGAVHVRLAILPPRGPGGGPGGLRLGAGEDAMADGGDTPARVEAESGARAQSSGSTWVVSVDPVAAVVPAGGWLRLRLRWSAVPPVDGAADSVTRDCAADLSTRAAFAEAPSRCGVGAAIARSERAASYDRALHDGGLEAAAAGEPGACNGASATGRRGALWRLRVTAERAPGDALRQAAGDRPAHPTALPAAAHLDLPILVAPPSRELRAAPTTPPARARPRAHAKPRPAQPERVPVRPRAPLLFDLGECRPGCRVRRALRVSAGGSMADSMADSECWAALSAPRRARDTARGDDGGSAASAASGVAFALACGQRAGSVRAANDAPLVRAARCVQRARLRGAASARADPTLTVVATVGLDAAPGETWEAMLTLTRTALAPVRGGGCVALGAASWLEGVLDERRDRAPAGGAGEWAAIDKATMSVAASCASASGATAVVRVLLRAHVADAPPGTAAAPLSACARALSGARGAEHARICAAAARTAVGGVAPSPLALAASPRAHAPAAAPPGAVRAAVVSQSDGSDGARARTAIARGQASAALVRPHPRIMLAAGSVHVQLVRLLPPAPPDVGAERTFETQAAACAQVTLANGGMRPVVCALRVRVAYDTAAGPPTRLRAGAELAVRSADDADVGLYARAPADRADGAAAAAQLVHVSPIAMRLAPGEVARVTLRLAPPARSATRSPELPVRDAGASGGSFGVETADRRAIRAHLLVRAREEDARDVAVDVPAAWDGDGGVELCATLVDALLIDARCAVHTSVAPSAASAGHGDRSPAGMGRAIGAPLLGGEAEAAHSAARMRAAGGRLWEQAPSVRADAARGARMAGASRLELLPAGPRALGAAEAEDRIAGAVRAATCAWRQANFWATVAPAAGTTAVAS</sequence>
<feature type="region of interest" description="Disordered" evidence="1">
    <location>
        <begin position="112"/>
        <end position="199"/>
    </location>
</feature>
<feature type="compositionally biased region" description="Low complexity" evidence="1">
    <location>
        <begin position="538"/>
        <end position="549"/>
    </location>
</feature>
<name>A0A8J6CGI3_DIALT</name>
<feature type="region of interest" description="Disordered" evidence="1">
    <location>
        <begin position="1"/>
        <end position="84"/>
    </location>
</feature>
<comment type="caution">
    <text evidence="2">The sequence shown here is derived from an EMBL/GenBank/DDBJ whole genome shotgun (WGS) entry which is preliminary data.</text>
</comment>
<evidence type="ECO:0000256" key="1">
    <source>
        <dbReference type="SAM" id="MobiDB-lite"/>
    </source>
</evidence>
<keyword evidence="3" id="KW-1185">Reference proteome</keyword>
<accession>A0A8J6CGI3</accession>
<evidence type="ECO:0000313" key="3">
    <source>
        <dbReference type="Proteomes" id="UP000751190"/>
    </source>
</evidence>
<evidence type="ECO:0000313" key="2">
    <source>
        <dbReference type="EMBL" id="KAG8469145.1"/>
    </source>
</evidence>
<reference evidence="2" key="1">
    <citation type="submission" date="2021-05" db="EMBL/GenBank/DDBJ databases">
        <title>The genome of the haptophyte Pavlova lutheri (Diacronema luteri, Pavlovales) - a model for lipid biosynthesis in eukaryotic algae.</title>
        <authorList>
            <person name="Hulatt C.J."/>
            <person name="Posewitz M.C."/>
        </authorList>
    </citation>
    <scope>NUCLEOTIDE SEQUENCE</scope>
    <source>
        <strain evidence="2">NIVA-4/92</strain>
    </source>
</reference>
<gene>
    <name evidence="2" type="ORF">KFE25_007663</name>
</gene>
<feature type="compositionally biased region" description="Basic and acidic residues" evidence="1">
    <location>
        <begin position="381"/>
        <end position="390"/>
    </location>
</feature>
<feature type="compositionally biased region" description="Gly residues" evidence="1">
    <location>
        <begin position="528"/>
        <end position="537"/>
    </location>
</feature>
<feature type="region of interest" description="Disordered" evidence="1">
    <location>
        <begin position="720"/>
        <end position="748"/>
    </location>
</feature>
<feature type="region of interest" description="Disordered" evidence="1">
    <location>
        <begin position="240"/>
        <end position="288"/>
    </location>
</feature>
<feature type="compositionally biased region" description="Low complexity" evidence="1">
    <location>
        <begin position="60"/>
        <end position="73"/>
    </location>
</feature>
<protein>
    <submittedName>
        <fullName evidence="2">Uncharacterized protein</fullName>
    </submittedName>
</protein>
<organism evidence="2 3">
    <name type="scientific">Diacronema lutheri</name>
    <name type="common">Unicellular marine alga</name>
    <name type="synonym">Monochrysis lutheri</name>
    <dbReference type="NCBI Taxonomy" id="2081491"/>
    <lineage>
        <taxon>Eukaryota</taxon>
        <taxon>Haptista</taxon>
        <taxon>Haptophyta</taxon>
        <taxon>Pavlovophyceae</taxon>
        <taxon>Pavlovales</taxon>
        <taxon>Pavlovaceae</taxon>
        <taxon>Diacronema</taxon>
    </lineage>
</organism>
<dbReference type="Proteomes" id="UP000751190">
    <property type="component" value="Unassembled WGS sequence"/>
</dbReference>
<proteinExistence type="predicted"/>
<feature type="region of interest" description="Disordered" evidence="1">
    <location>
        <begin position="527"/>
        <end position="552"/>
    </location>
</feature>
<feature type="compositionally biased region" description="Low complexity" evidence="1">
    <location>
        <begin position="176"/>
        <end position="192"/>
    </location>
</feature>
<dbReference type="EMBL" id="JAGTXO010000003">
    <property type="protein sequence ID" value="KAG8469145.1"/>
    <property type="molecule type" value="Genomic_DNA"/>
</dbReference>
<feature type="region of interest" description="Disordered" evidence="1">
    <location>
        <begin position="376"/>
        <end position="401"/>
    </location>
</feature>